<sequence length="75" mass="8274">MVQIWRKFTVELLLQTASAAQGGRKRKDILASYSLPEQEMKLQRCWDAAGHGAVERKVAGGRRSINAVAGAKESF</sequence>
<reference evidence="1" key="2">
    <citation type="journal article" date="2023" name="Int. J. Mol. Sci.">
        <title>De Novo Assembly and Annotation of 11 Diverse Shrub Willow (Salix) Genomes Reveals Novel Gene Organization in Sex-Linked Regions.</title>
        <authorList>
            <person name="Hyden B."/>
            <person name="Feng K."/>
            <person name="Yates T.B."/>
            <person name="Jawdy S."/>
            <person name="Cereghino C."/>
            <person name="Smart L.B."/>
            <person name="Muchero W."/>
        </authorList>
    </citation>
    <scope>NUCLEOTIDE SEQUENCE</scope>
    <source>
        <tissue evidence="1">Shoot tip</tissue>
    </source>
</reference>
<dbReference type="EMBL" id="JAPFFK010000010">
    <property type="protein sequence ID" value="KAJ6739811.1"/>
    <property type="molecule type" value="Genomic_DNA"/>
</dbReference>
<dbReference type="OrthoDB" id="10490957at2759"/>
<keyword evidence="2" id="KW-1185">Reference proteome</keyword>
<reference evidence="1" key="1">
    <citation type="submission" date="2022-11" db="EMBL/GenBank/DDBJ databases">
        <authorList>
            <person name="Hyden B.L."/>
            <person name="Feng K."/>
            <person name="Yates T."/>
            <person name="Jawdy S."/>
            <person name="Smart L.B."/>
            <person name="Muchero W."/>
        </authorList>
    </citation>
    <scope>NUCLEOTIDE SEQUENCE</scope>
    <source>
        <tissue evidence="1">Shoot tip</tissue>
    </source>
</reference>
<proteinExistence type="predicted"/>
<dbReference type="Proteomes" id="UP001151532">
    <property type="component" value="Chromosome 7"/>
</dbReference>
<name>A0A9Q0ZMD5_SALPP</name>
<accession>A0A9Q0ZMD5</accession>
<dbReference type="AlphaFoldDB" id="A0A9Q0ZMD5"/>
<organism evidence="1 2">
    <name type="scientific">Salix purpurea</name>
    <name type="common">Purple osier willow</name>
    <dbReference type="NCBI Taxonomy" id="77065"/>
    <lineage>
        <taxon>Eukaryota</taxon>
        <taxon>Viridiplantae</taxon>
        <taxon>Streptophyta</taxon>
        <taxon>Embryophyta</taxon>
        <taxon>Tracheophyta</taxon>
        <taxon>Spermatophyta</taxon>
        <taxon>Magnoliopsida</taxon>
        <taxon>eudicotyledons</taxon>
        <taxon>Gunneridae</taxon>
        <taxon>Pentapetalae</taxon>
        <taxon>rosids</taxon>
        <taxon>fabids</taxon>
        <taxon>Malpighiales</taxon>
        <taxon>Salicaceae</taxon>
        <taxon>Saliceae</taxon>
        <taxon>Salix</taxon>
    </lineage>
</organism>
<gene>
    <name evidence="1" type="ORF">OIU79_000043</name>
</gene>
<protein>
    <submittedName>
        <fullName evidence="1">Uncharacterized protein</fullName>
    </submittedName>
</protein>
<evidence type="ECO:0000313" key="2">
    <source>
        <dbReference type="Proteomes" id="UP001151532"/>
    </source>
</evidence>
<comment type="caution">
    <text evidence="1">The sequence shown here is derived from an EMBL/GenBank/DDBJ whole genome shotgun (WGS) entry which is preliminary data.</text>
</comment>
<evidence type="ECO:0000313" key="1">
    <source>
        <dbReference type="EMBL" id="KAJ6739811.1"/>
    </source>
</evidence>